<organism evidence="1 2">
    <name type="scientific">Engystomops pustulosus</name>
    <name type="common">Tungara frog</name>
    <name type="synonym">Physalaemus pustulosus</name>
    <dbReference type="NCBI Taxonomy" id="76066"/>
    <lineage>
        <taxon>Eukaryota</taxon>
        <taxon>Metazoa</taxon>
        <taxon>Chordata</taxon>
        <taxon>Craniata</taxon>
        <taxon>Vertebrata</taxon>
        <taxon>Euteleostomi</taxon>
        <taxon>Amphibia</taxon>
        <taxon>Batrachia</taxon>
        <taxon>Anura</taxon>
        <taxon>Neobatrachia</taxon>
        <taxon>Hyloidea</taxon>
        <taxon>Leptodactylidae</taxon>
        <taxon>Leiuperinae</taxon>
        <taxon>Engystomops</taxon>
    </lineage>
</organism>
<proteinExistence type="predicted"/>
<reference evidence="1" key="1">
    <citation type="thesis" date="2020" institute="ProQuest LLC" country="789 East Eisenhower Parkway, Ann Arbor, MI, USA">
        <title>Comparative Genomics and Chromosome Evolution.</title>
        <authorList>
            <person name="Mudd A.B."/>
        </authorList>
    </citation>
    <scope>NUCLEOTIDE SEQUENCE</scope>
    <source>
        <strain evidence="1">237g6f4</strain>
        <tissue evidence="1">Blood</tissue>
    </source>
</reference>
<dbReference type="EMBL" id="WNYA01013009">
    <property type="protein sequence ID" value="KAG8539787.1"/>
    <property type="molecule type" value="Genomic_DNA"/>
</dbReference>
<gene>
    <name evidence="1" type="ORF">GDO81_020352</name>
</gene>
<name>A0AAV6YR96_ENGPU</name>
<protein>
    <submittedName>
        <fullName evidence="1">Uncharacterized protein</fullName>
    </submittedName>
</protein>
<accession>A0AAV6YR96</accession>
<evidence type="ECO:0000313" key="2">
    <source>
        <dbReference type="Proteomes" id="UP000824782"/>
    </source>
</evidence>
<dbReference type="Proteomes" id="UP000824782">
    <property type="component" value="Unassembled WGS sequence"/>
</dbReference>
<keyword evidence="2" id="KW-1185">Reference proteome</keyword>
<evidence type="ECO:0000313" key="1">
    <source>
        <dbReference type="EMBL" id="KAG8539787.1"/>
    </source>
</evidence>
<dbReference type="AlphaFoldDB" id="A0AAV6YR96"/>
<comment type="caution">
    <text evidence="1">The sequence shown here is derived from an EMBL/GenBank/DDBJ whole genome shotgun (WGS) entry which is preliminary data.</text>
</comment>
<sequence>MSPQSSESRGLLQDSKFCRDITTVHAVLWSSSNTSTCCATCCPVYRSCWVGRVIEEQWYGCILVSSSGRVLSPKATCHLSCQCPAAAGAMAVEKMAGNEPLGP</sequence>